<comment type="caution">
    <text evidence="1">The sequence shown here is derived from an EMBL/GenBank/DDBJ whole genome shotgun (WGS) entry which is preliminary data.</text>
</comment>
<accession>A0ABT2VLP7</accession>
<proteinExistence type="predicted"/>
<evidence type="ECO:0000313" key="1">
    <source>
        <dbReference type="EMBL" id="MCU7553974.1"/>
    </source>
</evidence>
<dbReference type="EMBL" id="JAOTJC010000006">
    <property type="protein sequence ID" value="MCU7553974.1"/>
    <property type="molecule type" value="Genomic_DNA"/>
</dbReference>
<dbReference type="RefSeq" id="WP_262992668.1">
    <property type="nucleotide sequence ID" value="NZ_JAOTJC010000006.1"/>
</dbReference>
<dbReference type="Proteomes" id="UP001209257">
    <property type="component" value="Unassembled WGS sequence"/>
</dbReference>
<organism evidence="1 2">
    <name type="scientific">Alteromonas salexigens</name>
    <dbReference type="NCBI Taxonomy" id="2982530"/>
    <lineage>
        <taxon>Bacteria</taxon>
        <taxon>Pseudomonadati</taxon>
        <taxon>Pseudomonadota</taxon>
        <taxon>Gammaproteobacteria</taxon>
        <taxon>Alteromonadales</taxon>
        <taxon>Alteromonadaceae</taxon>
        <taxon>Alteromonas/Salinimonas group</taxon>
        <taxon>Alteromonas</taxon>
    </lineage>
</organism>
<keyword evidence="2" id="KW-1185">Reference proteome</keyword>
<gene>
    <name evidence="1" type="ORF">OCL06_05120</name>
</gene>
<name>A0ABT2VLP7_9ALTE</name>
<reference evidence="2" key="1">
    <citation type="submission" date="2023-07" db="EMBL/GenBank/DDBJ databases">
        <title>Study on multiphase classification of strain Alteromonas salexigens isolated from the Yellow Sea.</title>
        <authorList>
            <person name="Sun L."/>
        </authorList>
    </citation>
    <scope>NUCLEOTIDE SEQUENCE [LARGE SCALE GENOMIC DNA]</scope>
    <source>
        <strain evidence="2">ASW11-19</strain>
    </source>
</reference>
<evidence type="ECO:0000313" key="2">
    <source>
        <dbReference type="Proteomes" id="UP001209257"/>
    </source>
</evidence>
<sequence>MTMQTHTRNEQNVIQLPLPFEGYPGEGSGDKGWSYLLANSVAFKKEVTHGIRIQKPDQEVMPAWIARLIQGGQCRTIYVENLSLPEADSQRIRQLCTQYSVTIVNVTVTPNPAGMHGSNVLTGPW</sequence>
<protein>
    <submittedName>
        <fullName evidence="1">Deoxyguanosinetriphosphate triphosphohydrolase</fullName>
    </submittedName>
</protein>